<dbReference type="PANTHER" id="PTHR43563">
    <property type="entry name" value="AMINE OXIDASE"/>
    <property type="match status" value="1"/>
</dbReference>
<dbReference type="Gene3D" id="3.50.50.60">
    <property type="entry name" value="FAD/NAD(P)-binding domain"/>
    <property type="match status" value="1"/>
</dbReference>
<comment type="cofactor">
    <cofactor evidence="1">
        <name>FAD</name>
        <dbReference type="ChEBI" id="CHEBI:57692"/>
    </cofactor>
</comment>
<sequence>MTQYPPTGLPAERPEPRAVTVAVIGAGMAGLGAARELHRQGIDVVVLESASRPGGRVLAETTALGSRVDLGGQWIGHGHRRFEALAAELGTTAFVMHTPRRPAIVDGDTTLARASLAATIANATLLVWEITARLGAPRRWKTRSVQAWLRHVPNRRARRLLEVLVSVSTTADLDRLSIHAFLDTVRYQGGLATMLSTTGGAQESIVAEGAGTLAERLAAELNGRVVFDSTVTALHRDEAGVTIRSASGTYRATEVIVTVPPPSAAGIEHHPALPAERISLQDNTYMGSVYKAIAVYDRPFWREHGDAESMVLTEPGMAVFDTSPPRGPGHLCVLVAGPEARDLDELDDNARRTAVLGPIAAHLGPGILEPRGWHEKAWHRDRHAGGGYSALPSIGHEDGYFPAGAEPVGHIHWAGTETAAEHAGYIEGALESGERAAREVLTALESMPPPHGAAPGAPTHS</sequence>
<dbReference type="RefSeq" id="WP_387251138.1">
    <property type="nucleotide sequence ID" value="NZ_JBIALX010000004.1"/>
</dbReference>
<evidence type="ECO:0000313" key="6">
    <source>
        <dbReference type="Proteomes" id="UP001601521"/>
    </source>
</evidence>
<gene>
    <name evidence="5" type="ORF">ACFYTH_13130</name>
</gene>
<dbReference type="PANTHER" id="PTHR43563:SF1">
    <property type="entry name" value="AMINE OXIDASE [FLAVIN-CONTAINING] B"/>
    <property type="match status" value="1"/>
</dbReference>
<dbReference type="InterPro" id="IPR036188">
    <property type="entry name" value="FAD/NAD-bd_sf"/>
</dbReference>
<keyword evidence="6" id="KW-1185">Reference proteome</keyword>
<dbReference type="InterPro" id="IPR001613">
    <property type="entry name" value="Flavin_amine_oxidase"/>
</dbReference>
<evidence type="ECO:0000256" key="2">
    <source>
        <dbReference type="ARBA" id="ARBA00005995"/>
    </source>
</evidence>
<reference evidence="5 6" key="1">
    <citation type="submission" date="2024-10" db="EMBL/GenBank/DDBJ databases">
        <title>The Natural Products Discovery Center: Release of the First 8490 Sequenced Strains for Exploring Actinobacteria Biosynthetic Diversity.</title>
        <authorList>
            <person name="Kalkreuter E."/>
            <person name="Kautsar S.A."/>
            <person name="Yang D."/>
            <person name="Bader C.D."/>
            <person name="Teijaro C.N."/>
            <person name="Fluegel L."/>
            <person name="Davis C.M."/>
            <person name="Simpson J.R."/>
            <person name="Lauterbach L."/>
            <person name="Steele A.D."/>
            <person name="Gui C."/>
            <person name="Meng S."/>
            <person name="Li G."/>
            <person name="Viehrig K."/>
            <person name="Ye F."/>
            <person name="Su P."/>
            <person name="Kiefer A.F."/>
            <person name="Nichols A."/>
            <person name="Cepeda A.J."/>
            <person name="Yan W."/>
            <person name="Fan B."/>
            <person name="Jiang Y."/>
            <person name="Adhikari A."/>
            <person name="Zheng C.-J."/>
            <person name="Schuster L."/>
            <person name="Cowan T.M."/>
            <person name="Smanski M.J."/>
            <person name="Chevrette M.G."/>
            <person name="De Carvalho L.P.S."/>
            <person name="Shen B."/>
        </authorList>
    </citation>
    <scope>NUCLEOTIDE SEQUENCE [LARGE SCALE GENOMIC DNA]</scope>
    <source>
        <strain evidence="5 6">NPDC004550</strain>
    </source>
</reference>
<evidence type="ECO:0000313" key="5">
    <source>
        <dbReference type="EMBL" id="MFF0454303.1"/>
    </source>
</evidence>
<accession>A0ABW6NGL8</accession>
<feature type="domain" description="Amine oxidase" evidence="4">
    <location>
        <begin position="28"/>
        <end position="441"/>
    </location>
</feature>
<dbReference type="SUPFAM" id="SSF54373">
    <property type="entry name" value="FAD-linked reductases, C-terminal domain"/>
    <property type="match status" value="1"/>
</dbReference>
<dbReference type="InterPro" id="IPR002937">
    <property type="entry name" value="Amino_oxidase"/>
</dbReference>
<evidence type="ECO:0000256" key="1">
    <source>
        <dbReference type="ARBA" id="ARBA00001974"/>
    </source>
</evidence>
<keyword evidence="3" id="KW-0560">Oxidoreductase</keyword>
<organism evidence="5 6">
    <name type="scientific">Nocardia africana</name>
    <dbReference type="NCBI Taxonomy" id="134964"/>
    <lineage>
        <taxon>Bacteria</taxon>
        <taxon>Bacillati</taxon>
        <taxon>Actinomycetota</taxon>
        <taxon>Actinomycetes</taxon>
        <taxon>Mycobacteriales</taxon>
        <taxon>Nocardiaceae</taxon>
        <taxon>Nocardia</taxon>
    </lineage>
</organism>
<protein>
    <submittedName>
        <fullName evidence="5">Flavin monoamine oxidase family protein</fullName>
    </submittedName>
</protein>
<evidence type="ECO:0000259" key="4">
    <source>
        <dbReference type="Pfam" id="PF01593"/>
    </source>
</evidence>
<comment type="similarity">
    <text evidence="2">Belongs to the flavin monoamine oxidase family.</text>
</comment>
<dbReference type="Proteomes" id="UP001601521">
    <property type="component" value="Unassembled WGS sequence"/>
</dbReference>
<dbReference type="SUPFAM" id="SSF51905">
    <property type="entry name" value="FAD/NAD(P)-binding domain"/>
    <property type="match status" value="1"/>
</dbReference>
<dbReference type="EMBL" id="JBIALX010000004">
    <property type="protein sequence ID" value="MFF0454303.1"/>
    <property type="molecule type" value="Genomic_DNA"/>
</dbReference>
<evidence type="ECO:0000256" key="3">
    <source>
        <dbReference type="ARBA" id="ARBA00023002"/>
    </source>
</evidence>
<comment type="caution">
    <text evidence="5">The sequence shown here is derived from an EMBL/GenBank/DDBJ whole genome shotgun (WGS) entry which is preliminary data.</text>
</comment>
<dbReference type="InterPro" id="IPR050703">
    <property type="entry name" value="Flavin_MAO"/>
</dbReference>
<dbReference type="Pfam" id="PF01593">
    <property type="entry name" value="Amino_oxidase"/>
    <property type="match status" value="1"/>
</dbReference>
<proteinExistence type="inferred from homology"/>
<name>A0ABW6NGL8_9NOCA</name>
<dbReference type="PRINTS" id="PR00757">
    <property type="entry name" value="AMINEOXDASEF"/>
</dbReference>